<evidence type="ECO:0000313" key="3">
    <source>
        <dbReference type="Proteomes" id="UP001595377"/>
    </source>
</evidence>
<name>A0ABV7DJY6_9HYPH</name>
<feature type="region of interest" description="Disordered" evidence="1">
    <location>
        <begin position="316"/>
        <end position="354"/>
    </location>
</feature>
<sequence>MLGIGLGGFMDGFQRGQQVRDRMDARSRRQALQEREDLDYNRELEQRNKIEAIGTQAQSEFDSQVQSGALSPEDFDNFWSRYTIPKLKQQYLLNGDIDSAERVQKWGDSEDAREGGRLFTSALLKAQTGDAAGALDDAMKLGKLKGYISHGYEILGQDSIVLEEGGPIVGYEIKLKGPDGKELLQSVKTENLPQLIATFGNPNSAWESQVAAEKERAKSEQELKTYRDKKLIDKEFGLGGESKQRSDAVTNLRKRMDGGLAGDETKFDDLPREEQERLIQREIELISGQPGLAAENQETLRRKVLVDTVTGRAIDPAAEASRRERAAASQAEKARKRAEAERRPPEEKRQSDVEFMLRSAEEAVLAGEPAERIERELLNEGIPVEQWPGSLRQALSEAKQKSIGLPLMR</sequence>
<feature type="compositionally biased region" description="Basic and acidic residues" evidence="1">
    <location>
        <begin position="337"/>
        <end position="352"/>
    </location>
</feature>
<keyword evidence="3" id="KW-1185">Reference proteome</keyword>
<evidence type="ECO:0000256" key="1">
    <source>
        <dbReference type="SAM" id="MobiDB-lite"/>
    </source>
</evidence>
<evidence type="ECO:0000313" key="2">
    <source>
        <dbReference type="EMBL" id="MFC3074923.1"/>
    </source>
</evidence>
<gene>
    <name evidence="2" type="ORF">ACFOHH_17570</name>
</gene>
<dbReference type="Proteomes" id="UP001595377">
    <property type="component" value="Unassembled WGS sequence"/>
</dbReference>
<comment type="caution">
    <text evidence="2">The sequence shown here is derived from an EMBL/GenBank/DDBJ whole genome shotgun (WGS) entry which is preliminary data.</text>
</comment>
<dbReference type="RefSeq" id="WP_257315587.1">
    <property type="nucleotide sequence ID" value="NZ_JANFDG010000013.1"/>
</dbReference>
<proteinExistence type="predicted"/>
<feature type="compositionally biased region" description="Basic and acidic residues" evidence="1">
    <location>
        <begin position="18"/>
        <end position="40"/>
    </location>
</feature>
<dbReference type="EMBL" id="JBHRSP010000029">
    <property type="protein sequence ID" value="MFC3074923.1"/>
    <property type="molecule type" value="Genomic_DNA"/>
</dbReference>
<accession>A0ABV7DJY6</accession>
<organism evidence="2 3">
    <name type="scientific">Shinella pollutisoli</name>
    <dbReference type="NCBI Taxonomy" id="2250594"/>
    <lineage>
        <taxon>Bacteria</taxon>
        <taxon>Pseudomonadati</taxon>
        <taxon>Pseudomonadota</taxon>
        <taxon>Alphaproteobacteria</taxon>
        <taxon>Hyphomicrobiales</taxon>
        <taxon>Rhizobiaceae</taxon>
        <taxon>Shinella</taxon>
    </lineage>
</organism>
<reference evidence="3" key="1">
    <citation type="journal article" date="2019" name="Int. J. Syst. Evol. Microbiol.">
        <title>The Global Catalogue of Microorganisms (GCM) 10K type strain sequencing project: providing services to taxonomists for standard genome sequencing and annotation.</title>
        <authorList>
            <consortium name="The Broad Institute Genomics Platform"/>
            <consortium name="The Broad Institute Genome Sequencing Center for Infectious Disease"/>
            <person name="Wu L."/>
            <person name="Ma J."/>
        </authorList>
    </citation>
    <scope>NUCLEOTIDE SEQUENCE [LARGE SCALE GENOMIC DNA]</scope>
    <source>
        <strain evidence="3">KCTC 52677</strain>
    </source>
</reference>
<protein>
    <submittedName>
        <fullName evidence="2">Uncharacterized protein</fullName>
    </submittedName>
</protein>
<feature type="region of interest" description="Disordered" evidence="1">
    <location>
        <begin position="17"/>
        <end position="40"/>
    </location>
</feature>